<dbReference type="KEGG" id="shg:Sph21_4206"/>
<keyword evidence="9" id="KW-0175">Coiled coil</keyword>
<keyword evidence="3" id="KW-0597">Phosphoprotein</keyword>
<organism evidence="13">
    <name type="scientific">Sphingobacterium sp. (strain 21)</name>
    <dbReference type="NCBI Taxonomy" id="743722"/>
    <lineage>
        <taxon>Bacteria</taxon>
        <taxon>Pseudomonadati</taxon>
        <taxon>Bacteroidota</taxon>
        <taxon>Sphingobacteriia</taxon>
        <taxon>Sphingobacteriales</taxon>
        <taxon>Sphingobacteriaceae</taxon>
        <taxon>Sphingobacterium</taxon>
    </lineage>
</organism>
<dbReference type="GO" id="GO:0016020">
    <property type="term" value="C:membrane"/>
    <property type="evidence" value="ECO:0007669"/>
    <property type="project" value="InterPro"/>
</dbReference>
<dbReference type="SUPFAM" id="SSF55874">
    <property type="entry name" value="ATPase domain of HSP90 chaperone/DNA topoisomerase II/histidine kinase"/>
    <property type="match status" value="1"/>
</dbReference>
<dbReference type="SMART" id="SM00387">
    <property type="entry name" value="HATPase_c"/>
    <property type="match status" value="1"/>
</dbReference>
<dbReference type="InterPro" id="IPR011712">
    <property type="entry name" value="Sig_transdc_His_kin_sub3_dim/P"/>
</dbReference>
<dbReference type="GO" id="GO:0046983">
    <property type="term" value="F:protein dimerization activity"/>
    <property type="evidence" value="ECO:0007669"/>
    <property type="project" value="InterPro"/>
</dbReference>
<keyword evidence="11" id="KW-0732">Signal</keyword>
<feature type="transmembrane region" description="Helical" evidence="10">
    <location>
        <begin position="391"/>
        <end position="413"/>
    </location>
</feature>
<keyword evidence="7" id="KW-0067">ATP-binding</keyword>
<dbReference type="AlphaFoldDB" id="F4C2Q5"/>
<dbReference type="InterPro" id="IPR003594">
    <property type="entry name" value="HATPase_dom"/>
</dbReference>
<protein>
    <recommendedName>
        <fullName evidence="2">histidine kinase</fullName>
        <ecNumber evidence="2">2.7.13.3</ecNumber>
    </recommendedName>
</protein>
<dbReference type="GO" id="GO:0005524">
    <property type="term" value="F:ATP binding"/>
    <property type="evidence" value="ECO:0007669"/>
    <property type="project" value="UniProtKB-KW"/>
</dbReference>
<gene>
    <name evidence="13" type="ordered locus">Sph21_4206</name>
</gene>
<proteinExistence type="predicted"/>
<keyword evidence="4" id="KW-0808">Transferase</keyword>
<dbReference type="Gene3D" id="3.30.565.10">
    <property type="entry name" value="Histidine kinase-like ATPase, C-terminal domain"/>
    <property type="match status" value="1"/>
</dbReference>
<evidence type="ECO:0000256" key="2">
    <source>
        <dbReference type="ARBA" id="ARBA00012438"/>
    </source>
</evidence>
<evidence type="ECO:0000256" key="11">
    <source>
        <dbReference type="SAM" id="SignalP"/>
    </source>
</evidence>
<evidence type="ECO:0000259" key="12">
    <source>
        <dbReference type="PROSITE" id="PS50109"/>
    </source>
</evidence>
<feature type="signal peptide" evidence="11">
    <location>
        <begin position="1"/>
        <end position="29"/>
    </location>
</feature>
<keyword evidence="10" id="KW-0472">Membrane</keyword>
<accession>F4C2Q5</accession>
<evidence type="ECO:0000256" key="6">
    <source>
        <dbReference type="ARBA" id="ARBA00022777"/>
    </source>
</evidence>
<evidence type="ECO:0000256" key="8">
    <source>
        <dbReference type="ARBA" id="ARBA00023012"/>
    </source>
</evidence>
<evidence type="ECO:0000256" key="4">
    <source>
        <dbReference type="ARBA" id="ARBA00022679"/>
    </source>
</evidence>
<evidence type="ECO:0000256" key="1">
    <source>
        <dbReference type="ARBA" id="ARBA00000085"/>
    </source>
</evidence>
<dbReference type="Gene3D" id="1.20.5.1930">
    <property type="match status" value="1"/>
</dbReference>
<dbReference type="STRING" id="743722.Sph21_4206"/>
<dbReference type="HOGENOM" id="CLU_419720_0_0_10"/>
<dbReference type="PROSITE" id="PS50109">
    <property type="entry name" value="HIS_KIN"/>
    <property type="match status" value="1"/>
</dbReference>
<keyword evidence="5" id="KW-0547">Nucleotide-binding</keyword>
<keyword evidence="6 13" id="KW-0418">Kinase</keyword>
<comment type="catalytic activity">
    <reaction evidence="1">
        <text>ATP + protein L-histidine = ADP + protein N-phospho-L-histidine.</text>
        <dbReference type="EC" id="2.7.13.3"/>
    </reaction>
</comment>
<dbReference type="PATRIC" id="fig|743722.3.peg.4477"/>
<keyword evidence="10" id="KW-1133">Transmembrane helix</keyword>
<dbReference type="OrthoDB" id="1301080at2"/>
<dbReference type="InterPro" id="IPR036890">
    <property type="entry name" value="HATPase_C_sf"/>
</dbReference>
<dbReference type="PANTHER" id="PTHR24421">
    <property type="entry name" value="NITRATE/NITRITE SENSOR PROTEIN NARX-RELATED"/>
    <property type="match status" value="1"/>
</dbReference>
<evidence type="ECO:0000256" key="9">
    <source>
        <dbReference type="SAM" id="Coils"/>
    </source>
</evidence>
<reference evidence="13" key="1">
    <citation type="submission" date="2011-03" db="EMBL/GenBank/DDBJ databases">
        <title>Complete sequence of Sphingobacterium sp. 21.</title>
        <authorList>
            <consortium name="US DOE Joint Genome Institute"/>
            <person name="Lucas S."/>
            <person name="Copeland A."/>
            <person name="Lapidus A."/>
            <person name="Cheng J.-F."/>
            <person name="Goodwin L."/>
            <person name="Pitluck S."/>
            <person name="Davenport K."/>
            <person name="Detter J.C."/>
            <person name="Han C."/>
            <person name="Tapia R."/>
            <person name="Land M."/>
            <person name="Hauser L."/>
            <person name="Kyrpides N."/>
            <person name="Ivanova N."/>
            <person name="Ovchinnikova G."/>
            <person name="Pagani I."/>
            <person name="Siebers A.K."/>
            <person name="Allgaier M."/>
            <person name="Thelen M.P."/>
            <person name="Hugenholtz P."/>
            <person name="Woyke T."/>
        </authorList>
    </citation>
    <scope>NUCLEOTIDE SEQUENCE</scope>
    <source>
        <strain evidence="13">21</strain>
    </source>
</reference>
<dbReference type="InterPro" id="IPR005467">
    <property type="entry name" value="His_kinase_dom"/>
</dbReference>
<dbReference type="GO" id="GO:0000155">
    <property type="term" value="F:phosphorelay sensor kinase activity"/>
    <property type="evidence" value="ECO:0007669"/>
    <property type="project" value="InterPro"/>
</dbReference>
<evidence type="ECO:0000256" key="7">
    <source>
        <dbReference type="ARBA" id="ARBA00022840"/>
    </source>
</evidence>
<dbReference type="eggNOG" id="COG4585">
    <property type="taxonomic scope" value="Bacteria"/>
</dbReference>
<keyword evidence="10" id="KW-0812">Transmembrane</keyword>
<dbReference type="EC" id="2.7.13.3" evidence="2"/>
<feature type="chain" id="PRO_5003305980" description="histidine kinase" evidence="11">
    <location>
        <begin position="30"/>
        <end position="653"/>
    </location>
</feature>
<dbReference type="Pfam" id="PF02518">
    <property type="entry name" value="HATPase_c"/>
    <property type="match status" value="1"/>
</dbReference>
<evidence type="ECO:0000256" key="5">
    <source>
        <dbReference type="ARBA" id="ARBA00022741"/>
    </source>
</evidence>
<dbReference type="PANTHER" id="PTHR24421:SF10">
    <property type="entry name" value="NITRATE_NITRITE SENSOR PROTEIN NARQ"/>
    <property type="match status" value="1"/>
</dbReference>
<evidence type="ECO:0000256" key="3">
    <source>
        <dbReference type="ARBA" id="ARBA00022553"/>
    </source>
</evidence>
<keyword evidence="8" id="KW-0902">Two-component regulatory system</keyword>
<dbReference type="EMBL" id="CP002584">
    <property type="protein sequence ID" value="ADZ80734.1"/>
    <property type="molecule type" value="Genomic_DNA"/>
</dbReference>
<dbReference type="CDD" id="cd16917">
    <property type="entry name" value="HATPase_UhpB-NarQ-NarX-like"/>
    <property type="match status" value="1"/>
</dbReference>
<sequence>MKSKYHLFASSLSLFCLFCLLITCQTVIAQSKTNPQGEFNRLNKSYHSGHLSAQQYFVKADSIVHQLFSEGMHFEIQELVDILDLYEKIAWSNVEYHRARISYYFLFFNNARMFKKKGASMYYAEKITAEYKKYGEEHPLVEQLQKCKIYQEQRLYSKVIDLFKSEKKYLETLPKLLQQNQIDESVGLNALYILSPTLTGYMKMNDTNAVYQVVLLARQIGTAIQHKYPIARSQMLYNDLLMIDIEHSLANFERRYDDAKKILNQMEALKTTYKDQATNFIDVNLVRLRIENYLDLKNVDSLRFYIAKYETSPNFGKSQSADLAEFKAKLQALTGNYQGAYNYLTNAIEHERDLQTSLMTELSDLLYAHTEAEHNSIALQKAEKIKQQRTFWLVIISITASIIILAIYLIMVYRSRKAKEQIEILNSTANMQIITMEEAKHQAVRAEQQRLGQDLHDGLSSSIAAIRHQLEALLIDTNDIALKSKLAALQTETEHAYKAARNKSHEWFGAADRQQEQSFEKQIKLLTDSSLPDSRYSKTIHIDDSSLVNVSTDKRIILLRIIQEAITNIIKHAKAKSVTILIYEEDGHLILTINDDGVGLDEKKSSNKKSSMGLESIQRRVEYLNGTTNINSNANGTEVIVTIPLAPSYTGNH</sequence>
<feature type="coiled-coil region" evidence="9">
    <location>
        <begin position="249"/>
        <end position="276"/>
    </location>
</feature>
<evidence type="ECO:0000256" key="10">
    <source>
        <dbReference type="SAM" id="Phobius"/>
    </source>
</evidence>
<dbReference type="InterPro" id="IPR050482">
    <property type="entry name" value="Sensor_HK_TwoCompSys"/>
</dbReference>
<evidence type="ECO:0000313" key="13">
    <source>
        <dbReference type="EMBL" id="ADZ80734.1"/>
    </source>
</evidence>
<dbReference type="Pfam" id="PF07730">
    <property type="entry name" value="HisKA_3"/>
    <property type="match status" value="1"/>
</dbReference>
<name>F4C2Q5_SPHS2</name>
<feature type="domain" description="Histidine kinase" evidence="12">
    <location>
        <begin position="558"/>
        <end position="647"/>
    </location>
</feature>